<evidence type="ECO:0000313" key="1">
    <source>
        <dbReference type="EMBL" id="GGY73082.1"/>
    </source>
</evidence>
<gene>
    <name evidence="2" type="ORF">E1742_11625</name>
    <name evidence="1" type="ORF">GCM10007388_01430</name>
</gene>
<reference evidence="2 3" key="2">
    <citation type="submission" date="2019-03" db="EMBL/GenBank/DDBJ databases">
        <title>Draft Genome Sequences of Six Type Strains of the Genus Massilia.</title>
        <authorList>
            <person name="Miess H."/>
            <person name="Frediansyhah A."/>
            <person name="Gross H."/>
        </authorList>
    </citation>
    <scope>NUCLEOTIDE SEQUENCE [LARGE SCALE GENOMIC DNA]</scope>
    <source>
        <strain evidence="2 3">DSM 17505</strain>
    </source>
</reference>
<dbReference type="EMBL" id="CP038026">
    <property type="protein sequence ID" value="QBQ36743.1"/>
    <property type="molecule type" value="Genomic_DNA"/>
</dbReference>
<evidence type="ECO:0000313" key="4">
    <source>
        <dbReference type="Proteomes" id="UP000619512"/>
    </source>
</evidence>
<dbReference type="EMBL" id="BMWW01000001">
    <property type="protein sequence ID" value="GGY73082.1"/>
    <property type="molecule type" value="Genomic_DNA"/>
</dbReference>
<dbReference type="AlphaFoldDB" id="A0A4P7BEY1"/>
<sequence length="486" mass="52779">MTGKFTLFTATVPRTLGKVYRLGPSGLEKQTAGELSEASFEVLSFNTIDQFAVLIGSVSTAQAISSSIPLSGSIKGKIVAKARAVRHPEALTRTAKDFGFPNGTRGVIVLDYDARSDTLPLTQAELWKMLTTIAPAVANAGVLWWCSGSSHIFNDDEKVYGLRGQRLYLMVADTGDTERVGEVLMKRLWLNGYGYIAISSSGQRLERADIDSAMFQPARLDFAGGAECKPPLVQRRGTPIVLAAGSWLDTTSAIENLTPDEETRYVALVSAAYAKAAGAAQEARERWKESRRDTAISSLSSTGMTIAEASERVDRSLSAALGGVLLGDFDVRMAGGEAVKIGTILDNRERFHGALTLDPLEPDYANGKVTGKLFLYGASPTLHSFARGGTTYRLRRQPHRLYMQRGRKAELADEILKALAEEPDVFIRGESLVVMEDGRMRPLRKHNLAHLIGTRAALYVKNDKGLDLPVDVPNDVVEMVIAMAEG</sequence>
<name>A0A4P7BEY1_9BURK</name>
<dbReference type="Proteomes" id="UP000619512">
    <property type="component" value="Unassembled WGS sequence"/>
</dbReference>
<reference evidence="1" key="3">
    <citation type="submission" date="2022-12" db="EMBL/GenBank/DDBJ databases">
        <authorList>
            <person name="Sun Q."/>
            <person name="Kim S."/>
        </authorList>
    </citation>
    <scope>NUCLEOTIDE SEQUENCE</scope>
    <source>
        <strain evidence="1">KCTC 12344</strain>
    </source>
</reference>
<dbReference type="OrthoDB" id="123525at2"/>
<reference evidence="1" key="1">
    <citation type="journal article" date="2014" name="Int. J. Syst. Evol. Microbiol.">
        <title>Complete genome sequence of Corynebacterium casei LMG S-19264T (=DSM 44701T), isolated from a smear-ripened cheese.</title>
        <authorList>
            <consortium name="US DOE Joint Genome Institute (JGI-PGF)"/>
            <person name="Walter F."/>
            <person name="Albersmeier A."/>
            <person name="Kalinowski J."/>
            <person name="Ruckert C."/>
        </authorList>
    </citation>
    <scope>NUCLEOTIDE SEQUENCE</scope>
    <source>
        <strain evidence="1">KCTC 12344</strain>
    </source>
</reference>
<dbReference type="Proteomes" id="UP000294359">
    <property type="component" value="Chromosome"/>
</dbReference>
<organism evidence="1 4">
    <name type="scientific">Pseudoduganella plicata</name>
    <dbReference type="NCBI Taxonomy" id="321984"/>
    <lineage>
        <taxon>Bacteria</taxon>
        <taxon>Pseudomonadati</taxon>
        <taxon>Pseudomonadota</taxon>
        <taxon>Betaproteobacteria</taxon>
        <taxon>Burkholderiales</taxon>
        <taxon>Oxalobacteraceae</taxon>
        <taxon>Telluria group</taxon>
        <taxon>Pseudoduganella</taxon>
    </lineage>
</organism>
<evidence type="ECO:0000313" key="3">
    <source>
        <dbReference type="Proteomes" id="UP000294359"/>
    </source>
</evidence>
<evidence type="ECO:0000313" key="2">
    <source>
        <dbReference type="EMBL" id="QBQ36743.1"/>
    </source>
</evidence>
<keyword evidence="3" id="KW-1185">Reference proteome</keyword>
<accession>A0A4P7BEY1</accession>
<proteinExistence type="predicted"/>
<dbReference type="RefSeq" id="WP_134385023.1">
    <property type="nucleotide sequence ID" value="NZ_BMWW01000001.1"/>
</dbReference>
<protein>
    <submittedName>
        <fullName evidence="1">Uncharacterized protein</fullName>
    </submittedName>
</protein>